<comment type="caution">
    <text evidence="3">The sequence shown here is derived from an EMBL/GenBank/DDBJ whole genome shotgun (WGS) entry which is preliminary data.</text>
</comment>
<sequence>MGEKPAKSWYRDADNTNNGNDNGGSSSGNHSSVNMGVVIDVDGVSNGTNPDVGVNSTTTTIHHNGSNNENGSGIAAGIDISRNSGDQAEHNNNETNNGSGSANVAVDDVSNTDSSNDLKASRPSMTGTVSNGGTNIEGKAVQSVAHDPPLKLGEYRATNGFISEHERSRPQRAWYTGMDSPRPQHLGQHAVVTPLKFVRGDGEQRELMLAPRFGDRNDGDGSDNGDGNHAEHSHSKNNDDGAQGVEVEEEEGSGEDGHDNSNDHTILTGRHGRSSTRQQYSDAVHSSDHDEDDYEDVLPPKHTLRKLILGSRGDCHFFLIRSSTLRPVLLAMRAKTWYATARQAIPLAEAFHAYRTVVVVFAVNREMVYRGYGRVVAVPTAAAQRKLAAKSMSDKAPSSVAPTAPFHIAFHSRERLPFALVNSLRNDCHGGRPVNQIPDGQEIDEACARALLATIDPGQLQNV</sequence>
<feature type="compositionally biased region" description="Polar residues" evidence="1">
    <location>
        <begin position="123"/>
        <end position="134"/>
    </location>
</feature>
<evidence type="ECO:0000259" key="2">
    <source>
        <dbReference type="PROSITE" id="PS50882"/>
    </source>
</evidence>
<feature type="compositionally biased region" description="Low complexity" evidence="1">
    <location>
        <begin position="64"/>
        <end position="78"/>
    </location>
</feature>
<dbReference type="CDD" id="cd21134">
    <property type="entry name" value="YTH"/>
    <property type="match status" value="1"/>
</dbReference>
<dbReference type="PROSITE" id="PS50882">
    <property type="entry name" value="YTH"/>
    <property type="match status" value="1"/>
</dbReference>
<dbReference type="Pfam" id="PF04146">
    <property type="entry name" value="YTH"/>
    <property type="match status" value="1"/>
</dbReference>
<dbReference type="GO" id="GO:0003723">
    <property type="term" value="F:RNA binding"/>
    <property type="evidence" value="ECO:0007669"/>
    <property type="project" value="InterPro"/>
</dbReference>
<feature type="compositionally biased region" description="Low complexity" evidence="1">
    <location>
        <begin position="27"/>
        <end position="36"/>
    </location>
</feature>
<dbReference type="AlphaFoldDB" id="A0A167N7V6"/>
<dbReference type="EMBL" id="AZHD01000020">
    <property type="protein sequence ID" value="OAA55233.1"/>
    <property type="molecule type" value="Genomic_DNA"/>
</dbReference>
<organism evidence="3 4">
    <name type="scientific">Niveomyces insectorum RCEF 264</name>
    <dbReference type="NCBI Taxonomy" id="1081102"/>
    <lineage>
        <taxon>Eukaryota</taxon>
        <taxon>Fungi</taxon>
        <taxon>Dikarya</taxon>
        <taxon>Ascomycota</taxon>
        <taxon>Pezizomycotina</taxon>
        <taxon>Sordariomycetes</taxon>
        <taxon>Hypocreomycetidae</taxon>
        <taxon>Hypocreales</taxon>
        <taxon>Cordycipitaceae</taxon>
        <taxon>Niveomyces</taxon>
    </lineage>
</organism>
<dbReference type="STRING" id="1081102.A0A167N7V6"/>
<feature type="compositionally biased region" description="Low complexity" evidence="1">
    <location>
        <begin position="102"/>
        <end position="117"/>
    </location>
</feature>
<feature type="domain" description="YTH" evidence="2">
    <location>
        <begin position="315"/>
        <end position="455"/>
    </location>
</feature>
<keyword evidence="4" id="KW-1185">Reference proteome</keyword>
<feature type="region of interest" description="Disordered" evidence="1">
    <location>
        <begin position="210"/>
        <end position="297"/>
    </location>
</feature>
<dbReference type="Gene3D" id="3.10.590.10">
    <property type="entry name" value="ph1033 like domains"/>
    <property type="match status" value="1"/>
</dbReference>
<name>A0A167N7V6_9HYPO</name>
<reference evidence="3 4" key="1">
    <citation type="journal article" date="2016" name="Genome Biol. Evol.">
        <title>Divergent and convergent evolution of fungal pathogenicity.</title>
        <authorList>
            <person name="Shang Y."/>
            <person name="Xiao G."/>
            <person name="Zheng P."/>
            <person name="Cen K."/>
            <person name="Zhan S."/>
            <person name="Wang C."/>
        </authorList>
    </citation>
    <scope>NUCLEOTIDE SEQUENCE [LARGE SCALE GENOMIC DNA]</scope>
    <source>
        <strain evidence="3 4">RCEF 264</strain>
    </source>
</reference>
<feature type="region of interest" description="Disordered" evidence="1">
    <location>
        <begin position="1"/>
        <end position="137"/>
    </location>
</feature>
<dbReference type="OrthoDB" id="6103986at2759"/>
<protein>
    <submittedName>
        <fullName evidence="3">YTH domain protein</fullName>
    </submittedName>
</protein>
<feature type="compositionally biased region" description="Basic and acidic residues" evidence="1">
    <location>
        <begin position="1"/>
        <end position="14"/>
    </location>
</feature>
<evidence type="ECO:0000313" key="4">
    <source>
        <dbReference type="Proteomes" id="UP000076874"/>
    </source>
</evidence>
<feature type="compositionally biased region" description="Basic and acidic residues" evidence="1">
    <location>
        <begin position="226"/>
        <end position="239"/>
    </location>
</feature>
<dbReference type="InterPro" id="IPR007275">
    <property type="entry name" value="YTH_domain"/>
</dbReference>
<evidence type="ECO:0000313" key="3">
    <source>
        <dbReference type="EMBL" id="OAA55233.1"/>
    </source>
</evidence>
<evidence type="ECO:0000256" key="1">
    <source>
        <dbReference type="SAM" id="MobiDB-lite"/>
    </source>
</evidence>
<accession>A0A167N7V6</accession>
<feature type="compositionally biased region" description="Polar residues" evidence="1">
    <location>
        <begin position="45"/>
        <end position="63"/>
    </location>
</feature>
<proteinExistence type="predicted"/>
<gene>
    <name evidence="3" type="ORF">SPI_08328</name>
</gene>
<dbReference type="Proteomes" id="UP000076874">
    <property type="component" value="Unassembled WGS sequence"/>
</dbReference>